<dbReference type="CDD" id="cd00520">
    <property type="entry name" value="RRF"/>
    <property type="match status" value="1"/>
</dbReference>
<dbReference type="GO" id="GO:0005829">
    <property type="term" value="C:cytosol"/>
    <property type="evidence" value="ECO:0007669"/>
    <property type="project" value="GOC"/>
</dbReference>
<name>A0A317C234_9GAMM</name>
<comment type="similarity">
    <text evidence="2 6">Belongs to the RRF family.</text>
</comment>
<protein>
    <recommendedName>
        <fullName evidence="6">Ribosome-recycling factor</fullName>
        <shortName evidence="6">RRF</shortName>
    </recommendedName>
    <alternativeName>
        <fullName evidence="6">Ribosome-releasing factor</fullName>
    </alternativeName>
</protein>
<dbReference type="Proteomes" id="UP000245539">
    <property type="component" value="Unassembled WGS sequence"/>
</dbReference>
<dbReference type="InterPro" id="IPR023584">
    <property type="entry name" value="Ribosome_recyc_fac_dom"/>
</dbReference>
<keyword evidence="9" id="KW-1185">Reference proteome</keyword>
<dbReference type="Gene3D" id="3.30.1360.40">
    <property type="match status" value="1"/>
</dbReference>
<dbReference type="AlphaFoldDB" id="A0A317C234"/>
<dbReference type="OrthoDB" id="9804006at2"/>
<evidence type="ECO:0000256" key="1">
    <source>
        <dbReference type="ARBA" id="ARBA00004496"/>
    </source>
</evidence>
<evidence type="ECO:0000256" key="4">
    <source>
        <dbReference type="ARBA" id="ARBA00022917"/>
    </source>
</evidence>
<dbReference type="SUPFAM" id="SSF55194">
    <property type="entry name" value="Ribosome recycling factor, RRF"/>
    <property type="match status" value="1"/>
</dbReference>
<dbReference type="Pfam" id="PF01765">
    <property type="entry name" value="RRF"/>
    <property type="match status" value="1"/>
</dbReference>
<dbReference type="NCBIfam" id="TIGR00496">
    <property type="entry name" value="frr"/>
    <property type="match status" value="1"/>
</dbReference>
<dbReference type="PANTHER" id="PTHR20982:SF3">
    <property type="entry name" value="MITOCHONDRIAL RIBOSOME RECYCLING FACTOR PSEUDO 1"/>
    <property type="match status" value="1"/>
</dbReference>
<evidence type="ECO:0000313" key="8">
    <source>
        <dbReference type="EMBL" id="PWQ92685.1"/>
    </source>
</evidence>
<comment type="caution">
    <text evidence="8">The sequence shown here is derived from an EMBL/GenBank/DDBJ whole genome shotgun (WGS) entry which is preliminary data.</text>
</comment>
<organism evidence="8 9">
    <name type="scientific">Leucothrix pacifica</name>
    <dbReference type="NCBI Taxonomy" id="1247513"/>
    <lineage>
        <taxon>Bacteria</taxon>
        <taxon>Pseudomonadati</taxon>
        <taxon>Pseudomonadota</taxon>
        <taxon>Gammaproteobacteria</taxon>
        <taxon>Thiotrichales</taxon>
        <taxon>Thiotrichaceae</taxon>
        <taxon>Leucothrix</taxon>
    </lineage>
</organism>
<dbReference type="EMBL" id="QGKM01000078">
    <property type="protein sequence ID" value="PWQ92685.1"/>
    <property type="molecule type" value="Genomic_DNA"/>
</dbReference>
<dbReference type="FunFam" id="3.30.1360.40:FF:000001">
    <property type="entry name" value="Ribosome-recycling factor"/>
    <property type="match status" value="1"/>
</dbReference>
<evidence type="ECO:0000256" key="6">
    <source>
        <dbReference type="HAMAP-Rule" id="MF_00040"/>
    </source>
</evidence>
<dbReference type="InterPro" id="IPR036191">
    <property type="entry name" value="RRF_sf"/>
</dbReference>
<evidence type="ECO:0000256" key="5">
    <source>
        <dbReference type="ARBA" id="ARBA00025050"/>
    </source>
</evidence>
<dbReference type="GO" id="GO:0043023">
    <property type="term" value="F:ribosomal large subunit binding"/>
    <property type="evidence" value="ECO:0007669"/>
    <property type="project" value="TreeGrafter"/>
</dbReference>
<proteinExistence type="inferred from homology"/>
<gene>
    <name evidence="6" type="primary">frr</name>
    <name evidence="8" type="ORF">DKW60_19790</name>
</gene>
<evidence type="ECO:0000256" key="2">
    <source>
        <dbReference type="ARBA" id="ARBA00005912"/>
    </source>
</evidence>
<dbReference type="RefSeq" id="WP_109839403.1">
    <property type="nucleotide sequence ID" value="NZ_QGKM01000078.1"/>
</dbReference>
<evidence type="ECO:0000259" key="7">
    <source>
        <dbReference type="Pfam" id="PF01765"/>
    </source>
</evidence>
<evidence type="ECO:0000256" key="3">
    <source>
        <dbReference type="ARBA" id="ARBA00022490"/>
    </source>
</evidence>
<evidence type="ECO:0000313" key="9">
    <source>
        <dbReference type="Proteomes" id="UP000245539"/>
    </source>
</evidence>
<comment type="subcellular location">
    <subcellularLocation>
        <location evidence="1 6">Cytoplasm</location>
    </subcellularLocation>
</comment>
<dbReference type="PANTHER" id="PTHR20982">
    <property type="entry name" value="RIBOSOME RECYCLING FACTOR"/>
    <property type="match status" value="1"/>
</dbReference>
<reference evidence="8 9" key="1">
    <citation type="submission" date="2018-05" db="EMBL/GenBank/DDBJ databases">
        <title>Leucothrix arctica sp. nov., isolated from Arctic seawater.</title>
        <authorList>
            <person name="Choi A."/>
            <person name="Baek K."/>
        </authorList>
    </citation>
    <scope>NUCLEOTIDE SEQUENCE [LARGE SCALE GENOMIC DNA]</scope>
    <source>
        <strain evidence="8 9">JCM 18388</strain>
    </source>
</reference>
<dbReference type="InterPro" id="IPR002661">
    <property type="entry name" value="Ribosome_recyc_fac"/>
</dbReference>
<keyword evidence="4 6" id="KW-0648">Protein biosynthesis</keyword>
<comment type="function">
    <text evidence="5 6">Responsible for the release of ribosomes from messenger RNA at the termination of protein biosynthesis. May increase the efficiency of translation by recycling ribosomes from one round of translation to another.</text>
</comment>
<dbReference type="Gene3D" id="1.10.132.20">
    <property type="entry name" value="Ribosome-recycling factor"/>
    <property type="match status" value="1"/>
</dbReference>
<dbReference type="FunFam" id="1.10.132.20:FF:000001">
    <property type="entry name" value="Ribosome-recycling factor"/>
    <property type="match status" value="1"/>
</dbReference>
<dbReference type="HAMAP" id="MF_00040">
    <property type="entry name" value="RRF"/>
    <property type="match status" value="1"/>
</dbReference>
<keyword evidence="3 6" id="KW-0963">Cytoplasm</keyword>
<accession>A0A317C234</accession>
<feature type="domain" description="Ribosome recycling factor" evidence="7">
    <location>
        <begin position="20"/>
        <end position="183"/>
    </location>
</feature>
<sequence>MIDEIQQDAEERMNKTIEALKDQLAKVRTGRAHPSLLDQVSVDYYGSMVPLSQVANIGIEDSRTLSITPWERTMVQAIEKAIMTSDLGLNPNSAGTVIRVPMPALTEERRKDLVKVVRGEAEGSRVAVRNIRRDANSSFKALQKDKEISEDDERRAQDSIQKLTDQYVKVIDEVLVKKEQDLMEI</sequence>
<dbReference type="GO" id="GO:0002184">
    <property type="term" value="P:cytoplasmic translational termination"/>
    <property type="evidence" value="ECO:0007669"/>
    <property type="project" value="TreeGrafter"/>
</dbReference>